<evidence type="ECO:0000313" key="3">
    <source>
        <dbReference type="EMBL" id="EGZ13099.1"/>
    </source>
</evidence>
<keyword evidence="1" id="KW-0863">Zinc-finger</keyword>
<protein>
    <recommendedName>
        <fullName evidence="2">CCHC-type domain-containing protein</fullName>
    </recommendedName>
</protein>
<dbReference type="InterPro" id="IPR005162">
    <property type="entry name" value="Retrotrans_gag_dom"/>
</dbReference>
<evidence type="ECO:0000313" key="4">
    <source>
        <dbReference type="Proteomes" id="UP000002640"/>
    </source>
</evidence>
<accession>G4ZT67</accession>
<name>G4ZT67_PHYSP</name>
<dbReference type="InParanoid" id="G4ZT67"/>
<dbReference type="SMART" id="SM00343">
    <property type="entry name" value="ZnF_C2HC"/>
    <property type="match status" value="1"/>
</dbReference>
<dbReference type="GO" id="GO:0003676">
    <property type="term" value="F:nucleic acid binding"/>
    <property type="evidence" value="ECO:0007669"/>
    <property type="project" value="InterPro"/>
</dbReference>
<dbReference type="KEGG" id="psoj:PHYSODRAFT_512256"/>
<proteinExistence type="predicted"/>
<dbReference type="InterPro" id="IPR001878">
    <property type="entry name" value="Znf_CCHC"/>
</dbReference>
<sequence length="146" mass="17151">MPKSWQLFKGKLRERFRPKDFEYNLRERLFQLKQHGTIHEYVSSFQDLMSQSELDISEMEKRFYFQNGLRAETAKKVKELSPRFLHEVIEIATNFEFAHYGGLSLKPARGPKEDWLKSATCNNCGQFGHIKPQCTSTKEMNHYVGG</sequence>
<gene>
    <name evidence="3" type="ORF">PHYSODRAFT_512256</name>
</gene>
<dbReference type="AlphaFoldDB" id="G4ZT67"/>
<dbReference type="PROSITE" id="PS50158">
    <property type="entry name" value="ZF_CCHC"/>
    <property type="match status" value="1"/>
</dbReference>
<dbReference type="GeneID" id="20659342"/>
<dbReference type="GO" id="GO:0008270">
    <property type="term" value="F:zinc ion binding"/>
    <property type="evidence" value="ECO:0007669"/>
    <property type="project" value="UniProtKB-KW"/>
</dbReference>
<dbReference type="EMBL" id="JH159156">
    <property type="protein sequence ID" value="EGZ13099.1"/>
    <property type="molecule type" value="Genomic_DNA"/>
</dbReference>
<dbReference type="SMR" id="G4ZT67"/>
<keyword evidence="1" id="KW-0862">Zinc</keyword>
<organism evidence="3 4">
    <name type="scientific">Phytophthora sojae (strain P6497)</name>
    <name type="common">Soybean stem and root rot agent</name>
    <name type="synonym">Phytophthora megasperma f. sp. glycines</name>
    <dbReference type="NCBI Taxonomy" id="1094619"/>
    <lineage>
        <taxon>Eukaryota</taxon>
        <taxon>Sar</taxon>
        <taxon>Stramenopiles</taxon>
        <taxon>Oomycota</taxon>
        <taxon>Peronosporomycetes</taxon>
        <taxon>Peronosporales</taxon>
        <taxon>Peronosporaceae</taxon>
        <taxon>Phytophthora</taxon>
    </lineage>
</organism>
<dbReference type="Pfam" id="PF03732">
    <property type="entry name" value="Retrotrans_gag"/>
    <property type="match status" value="1"/>
</dbReference>
<dbReference type="InterPro" id="IPR036875">
    <property type="entry name" value="Znf_CCHC_sf"/>
</dbReference>
<reference evidence="3 4" key="1">
    <citation type="journal article" date="2006" name="Science">
        <title>Phytophthora genome sequences uncover evolutionary origins and mechanisms of pathogenesis.</title>
        <authorList>
            <person name="Tyler B.M."/>
            <person name="Tripathy S."/>
            <person name="Zhang X."/>
            <person name="Dehal P."/>
            <person name="Jiang R.H."/>
            <person name="Aerts A."/>
            <person name="Arredondo F.D."/>
            <person name="Baxter L."/>
            <person name="Bensasson D."/>
            <person name="Beynon J.L."/>
            <person name="Chapman J."/>
            <person name="Damasceno C.M."/>
            <person name="Dorrance A.E."/>
            <person name="Dou D."/>
            <person name="Dickerman A.W."/>
            <person name="Dubchak I.L."/>
            <person name="Garbelotto M."/>
            <person name="Gijzen M."/>
            <person name="Gordon S.G."/>
            <person name="Govers F."/>
            <person name="Grunwald N.J."/>
            <person name="Huang W."/>
            <person name="Ivors K.L."/>
            <person name="Jones R.W."/>
            <person name="Kamoun S."/>
            <person name="Krampis K."/>
            <person name="Lamour K.H."/>
            <person name="Lee M.K."/>
            <person name="McDonald W.H."/>
            <person name="Medina M."/>
            <person name="Meijer H.J."/>
            <person name="Nordberg E.K."/>
            <person name="Maclean D.J."/>
            <person name="Ospina-Giraldo M.D."/>
            <person name="Morris P.F."/>
            <person name="Phuntumart V."/>
            <person name="Putnam N.H."/>
            <person name="Rash S."/>
            <person name="Rose J.K."/>
            <person name="Sakihama Y."/>
            <person name="Salamov A.A."/>
            <person name="Savidor A."/>
            <person name="Scheuring C.F."/>
            <person name="Smith B.M."/>
            <person name="Sobral B.W."/>
            <person name="Terry A."/>
            <person name="Torto-Alalibo T.A."/>
            <person name="Win J."/>
            <person name="Xu Z."/>
            <person name="Zhang H."/>
            <person name="Grigoriev I.V."/>
            <person name="Rokhsar D.S."/>
            <person name="Boore J.L."/>
        </authorList>
    </citation>
    <scope>NUCLEOTIDE SEQUENCE [LARGE SCALE GENOMIC DNA]</scope>
    <source>
        <strain evidence="3 4">P6497</strain>
    </source>
</reference>
<keyword evidence="4" id="KW-1185">Reference proteome</keyword>
<dbReference type="RefSeq" id="XP_009530528.1">
    <property type="nucleotide sequence ID" value="XM_009532233.1"/>
</dbReference>
<dbReference type="SUPFAM" id="SSF57756">
    <property type="entry name" value="Retrovirus zinc finger-like domains"/>
    <property type="match status" value="1"/>
</dbReference>
<feature type="domain" description="CCHC-type" evidence="2">
    <location>
        <begin position="121"/>
        <end position="136"/>
    </location>
</feature>
<evidence type="ECO:0000259" key="2">
    <source>
        <dbReference type="PROSITE" id="PS50158"/>
    </source>
</evidence>
<dbReference type="Pfam" id="PF00098">
    <property type="entry name" value="zf-CCHC"/>
    <property type="match status" value="1"/>
</dbReference>
<evidence type="ECO:0000256" key="1">
    <source>
        <dbReference type="PROSITE-ProRule" id="PRU00047"/>
    </source>
</evidence>
<keyword evidence="1" id="KW-0479">Metal-binding</keyword>
<dbReference type="Proteomes" id="UP000002640">
    <property type="component" value="Unassembled WGS sequence"/>
</dbReference>